<dbReference type="EMBL" id="NQJF01000016">
    <property type="protein sequence ID" value="OYD21339.1"/>
    <property type="molecule type" value="Genomic_DNA"/>
</dbReference>
<dbReference type="AlphaFoldDB" id="A0A235CAB4"/>
<keyword evidence="5 9" id="KW-0963">Cytoplasm</keyword>
<dbReference type="InterPro" id="IPR029063">
    <property type="entry name" value="SAM-dependent_MTases_sf"/>
</dbReference>
<gene>
    <name evidence="9" type="primary">tpm</name>
    <name evidence="10" type="ORF">B6S09_16300</name>
    <name evidence="11" type="ORF">LY04_03260</name>
</gene>
<protein>
    <recommendedName>
        <fullName evidence="4 9">Thiopurine S-methyltransferase</fullName>
        <ecNumber evidence="4 9">2.1.1.67</ecNumber>
    </recommendedName>
    <alternativeName>
        <fullName evidence="9">Thiopurine methyltransferase</fullName>
    </alternativeName>
</protein>
<feature type="binding site" evidence="9">
    <location>
        <position position="10"/>
    </location>
    <ligand>
        <name>S-adenosyl-L-methionine</name>
        <dbReference type="ChEBI" id="CHEBI:59789"/>
    </ligand>
</feature>
<dbReference type="GO" id="GO:0032259">
    <property type="term" value="P:methylation"/>
    <property type="evidence" value="ECO:0007669"/>
    <property type="project" value="UniProtKB-KW"/>
</dbReference>
<evidence type="ECO:0000256" key="7">
    <source>
        <dbReference type="ARBA" id="ARBA00022679"/>
    </source>
</evidence>
<feature type="binding site" evidence="9">
    <location>
        <position position="45"/>
    </location>
    <ligand>
        <name>S-adenosyl-L-methionine</name>
        <dbReference type="ChEBI" id="CHEBI:59789"/>
    </ligand>
</feature>
<evidence type="ECO:0000256" key="1">
    <source>
        <dbReference type="ARBA" id="ARBA00000903"/>
    </source>
</evidence>
<dbReference type="NCBIfam" id="TIGR03840">
    <property type="entry name" value="TMPT_Se_Te"/>
    <property type="match status" value="1"/>
</dbReference>
<organism evidence="10 12">
    <name type="scientific">Oceanimonas baumannii</name>
    <dbReference type="NCBI Taxonomy" id="129578"/>
    <lineage>
        <taxon>Bacteria</taxon>
        <taxon>Pseudomonadati</taxon>
        <taxon>Pseudomonadota</taxon>
        <taxon>Gammaproteobacteria</taxon>
        <taxon>Aeromonadales</taxon>
        <taxon>Aeromonadaceae</taxon>
        <taxon>Oceanimonas</taxon>
    </lineage>
</organism>
<keyword evidence="7 9" id="KW-0808">Transferase</keyword>
<dbReference type="GO" id="GO:0005737">
    <property type="term" value="C:cytoplasm"/>
    <property type="evidence" value="ECO:0007669"/>
    <property type="project" value="UniProtKB-SubCell"/>
</dbReference>
<evidence type="ECO:0000256" key="9">
    <source>
        <dbReference type="HAMAP-Rule" id="MF_00812"/>
    </source>
</evidence>
<feature type="binding site" evidence="9">
    <location>
        <position position="122"/>
    </location>
    <ligand>
        <name>S-adenosyl-L-methionine</name>
        <dbReference type="ChEBI" id="CHEBI:59789"/>
    </ligand>
</feature>
<dbReference type="NCBIfam" id="NF009732">
    <property type="entry name" value="PRK13255.1"/>
    <property type="match status" value="1"/>
</dbReference>
<dbReference type="EMBL" id="SODO01000017">
    <property type="protein sequence ID" value="TDW55775.1"/>
    <property type="molecule type" value="Genomic_DNA"/>
</dbReference>
<feature type="binding site" evidence="9">
    <location>
        <position position="66"/>
    </location>
    <ligand>
        <name>S-adenosyl-L-methionine</name>
        <dbReference type="ChEBI" id="CHEBI:59789"/>
    </ligand>
</feature>
<accession>A0A235CAB4</accession>
<evidence type="ECO:0000313" key="10">
    <source>
        <dbReference type="EMBL" id="OYD21339.1"/>
    </source>
</evidence>
<evidence type="ECO:0000313" key="11">
    <source>
        <dbReference type="EMBL" id="TDW55775.1"/>
    </source>
</evidence>
<dbReference type="PANTHER" id="PTHR10259">
    <property type="entry name" value="THIOPURINE S-METHYLTRANSFERASE"/>
    <property type="match status" value="1"/>
</dbReference>
<proteinExistence type="inferred from homology"/>
<dbReference type="Gene3D" id="3.40.50.150">
    <property type="entry name" value="Vaccinia Virus protein VP39"/>
    <property type="match status" value="1"/>
</dbReference>
<dbReference type="GO" id="GO:0008119">
    <property type="term" value="F:thiopurine S-methyltransferase activity"/>
    <property type="evidence" value="ECO:0007669"/>
    <property type="project" value="UniProtKB-UniRule"/>
</dbReference>
<comment type="caution">
    <text evidence="10">The sequence shown here is derived from an EMBL/GenBank/DDBJ whole genome shotgun (WGS) entry which is preliminary data.</text>
</comment>
<dbReference type="InterPro" id="IPR022474">
    <property type="entry name" value="Thiopur_S-MeTfrase_Se/Te_detox"/>
</dbReference>
<comment type="subcellular location">
    <subcellularLocation>
        <location evidence="2 9">Cytoplasm</location>
    </subcellularLocation>
</comment>
<keyword evidence="13" id="KW-1185">Reference proteome</keyword>
<dbReference type="Pfam" id="PF05724">
    <property type="entry name" value="TPMT"/>
    <property type="match status" value="1"/>
</dbReference>
<evidence type="ECO:0000256" key="5">
    <source>
        <dbReference type="ARBA" id="ARBA00022490"/>
    </source>
</evidence>
<dbReference type="SUPFAM" id="SSF53335">
    <property type="entry name" value="S-adenosyl-L-methionine-dependent methyltransferases"/>
    <property type="match status" value="1"/>
</dbReference>
<evidence type="ECO:0000256" key="8">
    <source>
        <dbReference type="ARBA" id="ARBA00022691"/>
    </source>
</evidence>
<dbReference type="OrthoDB" id="9778208at2"/>
<keyword evidence="6 9" id="KW-0489">Methyltransferase</keyword>
<dbReference type="Proteomes" id="UP000295058">
    <property type="component" value="Unassembled WGS sequence"/>
</dbReference>
<sequence>MDADFWHERWQSARIGFHQADINAHLQQYWQHTDAEAGDEVLVPLCGKSHDMRWLAQQGHAVAGFELSPVAVNDFFAEAGLTPSCKEEGPLLCWQQGPFSLYQGDFFKAGQLGLTFKLAYDRAALIALPPDMRPAYAELMAGLMAAGGRVLLVTVDHDSKQDQTPPFAVAEAEVRALFEPYFELKVLEQTHAGELHRRVASGECSYFDELCYLLTRR</sequence>
<keyword evidence="8 9" id="KW-0949">S-adenosyl-L-methionine</keyword>
<dbReference type="PROSITE" id="PS51585">
    <property type="entry name" value="SAM_MT_TPMT"/>
    <property type="match status" value="1"/>
</dbReference>
<dbReference type="GO" id="GO:0010038">
    <property type="term" value="P:response to metal ion"/>
    <property type="evidence" value="ECO:0007669"/>
    <property type="project" value="InterPro"/>
</dbReference>
<dbReference type="Proteomes" id="UP000243640">
    <property type="component" value="Unassembled WGS sequence"/>
</dbReference>
<evidence type="ECO:0000256" key="3">
    <source>
        <dbReference type="ARBA" id="ARBA00008145"/>
    </source>
</evidence>
<name>A0A235CAB4_9GAMM</name>
<dbReference type="FunFam" id="3.40.50.150:FF:000101">
    <property type="entry name" value="Thiopurine S-methyltransferase"/>
    <property type="match status" value="1"/>
</dbReference>
<dbReference type="RefSeq" id="WP_094279556.1">
    <property type="nucleotide sequence ID" value="NZ_JBLWZI010000017.1"/>
</dbReference>
<evidence type="ECO:0000256" key="6">
    <source>
        <dbReference type="ARBA" id="ARBA00022603"/>
    </source>
</evidence>
<dbReference type="InterPro" id="IPR025835">
    <property type="entry name" value="Thiopurine_S-MeTrfase"/>
</dbReference>
<evidence type="ECO:0000256" key="2">
    <source>
        <dbReference type="ARBA" id="ARBA00004496"/>
    </source>
</evidence>
<evidence type="ECO:0000313" key="12">
    <source>
        <dbReference type="Proteomes" id="UP000243640"/>
    </source>
</evidence>
<reference evidence="10 12" key="1">
    <citation type="submission" date="2017-08" db="EMBL/GenBank/DDBJ databases">
        <title>Draft Genome Sequence of the Marine Bacterium Oceanimonas baumannii ATCC 700832.</title>
        <authorList>
            <person name="Mcclelland W.D."/>
            <person name="Brennan M.A."/>
            <person name="Trachtenberg A.M."/>
            <person name="Maclea K.S."/>
        </authorList>
    </citation>
    <scope>NUCLEOTIDE SEQUENCE [LARGE SCALE GENOMIC DNA]</scope>
    <source>
        <strain evidence="10 12">ATCC 700832</strain>
    </source>
</reference>
<evidence type="ECO:0000256" key="4">
    <source>
        <dbReference type="ARBA" id="ARBA00011905"/>
    </source>
</evidence>
<comment type="catalytic activity">
    <reaction evidence="1 9">
        <text>S-adenosyl-L-methionine + a thiopurine = S-adenosyl-L-homocysteine + a thiopurine S-methylether.</text>
        <dbReference type="EC" id="2.1.1.67"/>
    </reaction>
</comment>
<dbReference type="PIRSF" id="PIRSF023956">
    <property type="entry name" value="Thiopurine_S-methyltransferase"/>
    <property type="match status" value="1"/>
</dbReference>
<dbReference type="HAMAP" id="MF_00812">
    <property type="entry name" value="Thiopur_methtran"/>
    <property type="match status" value="1"/>
</dbReference>
<dbReference type="PANTHER" id="PTHR10259:SF11">
    <property type="entry name" value="THIOPURINE S-METHYLTRANSFERASE"/>
    <property type="match status" value="1"/>
</dbReference>
<evidence type="ECO:0000313" key="13">
    <source>
        <dbReference type="Proteomes" id="UP000295058"/>
    </source>
</evidence>
<comment type="similarity">
    <text evidence="3 9">Belongs to the class I-like SAM-binding methyltransferase superfamily. TPMT family.</text>
</comment>
<reference evidence="11 13" key="2">
    <citation type="submission" date="2019-03" db="EMBL/GenBank/DDBJ databases">
        <title>Genomic Encyclopedia of Archaeal and Bacterial Type Strains, Phase II (KMG-II): from individual species to whole genera.</title>
        <authorList>
            <person name="Goeker M."/>
        </authorList>
    </citation>
    <scope>NUCLEOTIDE SEQUENCE [LARGE SCALE GENOMIC DNA]</scope>
    <source>
        <strain evidence="11 13">DSM 15594</strain>
    </source>
</reference>
<dbReference type="InterPro" id="IPR008854">
    <property type="entry name" value="TPMT"/>
</dbReference>
<dbReference type="EC" id="2.1.1.67" evidence="4 9"/>